<dbReference type="Proteomes" id="UP000435910">
    <property type="component" value="Unassembled WGS sequence"/>
</dbReference>
<organism evidence="1 2">
    <name type="scientific">Bacillus licheniformis</name>
    <dbReference type="NCBI Taxonomy" id="1402"/>
    <lineage>
        <taxon>Bacteria</taxon>
        <taxon>Bacillati</taxon>
        <taxon>Bacillota</taxon>
        <taxon>Bacilli</taxon>
        <taxon>Bacillales</taxon>
        <taxon>Bacillaceae</taxon>
        <taxon>Bacillus</taxon>
    </lineage>
</organism>
<proteinExistence type="predicted"/>
<reference evidence="1 2" key="1">
    <citation type="submission" date="2019-06" db="EMBL/GenBank/DDBJ databases">
        <title>Genome sequence analysis of &gt;100 Bacillus licheniformis strains suggests intrinsic resistance to this species.</title>
        <authorList>
            <person name="Wels M."/>
            <person name="Siezen R.J."/>
            <person name="Johansen E."/>
            <person name="Stuer-Lauridsen B."/>
            <person name="Bjerre K."/>
            <person name="Nielsen B.K.K."/>
        </authorList>
    </citation>
    <scope>NUCLEOTIDE SEQUENCE [LARGE SCALE GENOMIC DNA]</scope>
    <source>
        <strain evidence="1 2">BAC-16736</strain>
    </source>
</reference>
<name>A0A8B5Y9J1_BACLI</name>
<dbReference type="EMBL" id="NILC01000026">
    <property type="protein sequence ID" value="TWL25328.1"/>
    <property type="molecule type" value="Genomic_DNA"/>
</dbReference>
<dbReference type="AlphaFoldDB" id="A0A8B5Y9J1"/>
<protein>
    <submittedName>
        <fullName evidence="1">Uncharacterized protein</fullName>
    </submittedName>
</protein>
<evidence type="ECO:0000313" key="1">
    <source>
        <dbReference type="EMBL" id="TWL25328.1"/>
    </source>
</evidence>
<comment type="caution">
    <text evidence="1">The sequence shown here is derived from an EMBL/GenBank/DDBJ whole genome shotgun (WGS) entry which is preliminary data.</text>
</comment>
<evidence type="ECO:0000313" key="2">
    <source>
        <dbReference type="Proteomes" id="UP000435910"/>
    </source>
</evidence>
<accession>A0A8B5Y9J1</accession>
<sequence length="37" mass="4137">MEQKYRVIKDIAEGNRCRSGGCINRKALAGGIDLDER</sequence>
<gene>
    <name evidence="1" type="ORF">CHCC16736_4211</name>
</gene>